<keyword evidence="3" id="KW-1185">Reference proteome</keyword>
<organism evidence="2 3">
    <name type="scientific">Ramalina farinacea</name>
    <dbReference type="NCBI Taxonomy" id="258253"/>
    <lineage>
        <taxon>Eukaryota</taxon>
        <taxon>Fungi</taxon>
        <taxon>Dikarya</taxon>
        <taxon>Ascomycota</taxon>
        <taxon>Pezizomycotina</taxon>
        <taxon>Lecanoromycetes</taxon>
        <taxon>OSLEUM clade</taxon>
        <taxon>Lecanoromycetidae</taxon>
        <taxon>Lecanorales</taxon>
        <taxon>Lecanorineae</taxon>
        <taxon>Ramalinaceae</taxon>
        <taxon>Ramalina</taxon>
    </lineage>
</organism>
<accession>A0AA43QLD4</accession>
<sequence>MARVKYISSRPNKQSKPIKTKSRPGYELVRDRHTGSYIEVPVKRLGQYTVELPEQSHSKQPELLRLGEYTVTSPDHCHFKQPELLQPQTFPYGLPTPPPEKQIPSPRKRRLSSDSDTEPFCLPPPALDLNVSTIYDSPLVAKLRRACQPTPSSSPEPVFKRKADDSQRDTLDSELSSAIETLIAPAREEHRGALDKYMKPGWNKEAAARAKEFWSKTYEPFNRGRQAHRHKFNYKSAMQQDQKCLRVKQKVDDRSSDTVSHDLICNGDIKRRRLSKGFHEEEWKVKGASSRPGEQYWPAWRKHREMEDMEHRKMFMGWEE</sequence>
<reference evidence="2" key="1">
    <citation type="journal article" date="2023" name="Genome Biol. Evol.">
        <title>First Whole Genome Sequence and Flow Cytometry Genome Size Data for the Lichen-Forming Fungus Ramalina farinacea (Ascomycota).</title>
        <authorList>
            <person name="Llewellyn T."/>
            <person name="Mian S."/>
            <person name="Hill R."/>
            <person name="Leitch I.J."/>
            <person name="Gaya E."/>
        </authorList>
    </citation>
    <scope>NUCLEOTIDE SEQUENCE</scope>
    <source>
        <strain evidence="2">LIQ254RAFAR</strain>
    </source>
</reference>
<dbReference type="AlphaFoldDB" id="A0AA43QLD4"/>
<feature type="region of interest" description="Disordered" evidence="1">
    <location>
        <begin position="146"/>
        <end position="173"/>
    </location>
</feature>
<feature type="region of interest" description="Disordered" evidence="1">
    <location>
        <begin position="87"/>
        <end position="118"/>
    </location>
</feature>
<dbReference type="EMBL" id="JAPUFD010000007">
    <property type="protein sequence ID" value="MDI1488616.1"/>
    <property type="molecule type" value="Genomic_DNA"/>
</dbReference>
<feature type="compositionally biased region" description="Basic and acidic residues" evidence="1">
    <location>
        <begin position="158"/>
        <end position="171"/>
    </location>
</feature>
<dbReference type="Proteomes" id="UP001161017">
    <property type="component" value="Unassembled WGS sequence"/>
</dbReference>
<evidence type="ECO:0000313" key="3">
    <source>
        <dbReference type="Proteomes" id="UP001161017"/>
    </source>
</evidence>
<gene>
    <name evidence="2" type="ORF">OHK93_007891</name>
</gene>
<proteinExistence type="predicted"/>
<comment type="caution">
    <text evidence="2">The sequence shown here is derived from an EMBL/GenBank/DDBJ whole genome shotgun (WGS) entry which is preliminary data.</text>
</comment>
<name>A0AA43QLD4_9LECA</name>
<protein>
    <submittedName>
        <fullName evidence="2">Uncharacterized protein</fullName>
    </submittedName>
</protein>
<evidence type="ECO:0000313" key="2">
    <source>
        <dbReference type="EMBL" id="MDI1488616.1"/>
    </source>
</evidence>
<feature type="region of interest" description="Disordered" evidence="1">
    <location>
        <begin position="1"/>
        <end position="24"/>
    </location>
</feature>
<evidence type="ECO:0000256" key="1">
    <source>
        <dbReference type="SAM" id="MobiDB-lite"/>
    </source>
</evidence>